<dbReference type="InterPro" id="IPR004240">
    <property type="entry name" value="EMP70"/>
</dbReference>
<feature type="transmembrane region" description="Helical" evidence="9">
    <location>
        <begin position="354"/>
        <end position="380"/>
    </location>
</feature>
<evidence type="ECO:0000256" key="1">
    <source>
        <dbReference type="ARBA" id="ARBA00004337"/>
    </source>
</evidence>
<keyword evidence="6" id="KW-0967">Endosome</keyword>
<evidence type="ECO:0000256" key="8">
    <source>
        <dbReference type="ARBA" id="ARBA00023136"/>
    </source>
</evidence>
<proteinExistence type="inferred from homology"/>
<evidence type="ECO:0000256" key="3">
    <source>
        <dbReference type="ARBA" id="ARBA00005227"/>
    </source>
</evidence>
<evidence type="ECO:0000313" key="10">
    <source>
        <dbReference type="EMBL" id="PWZ18201.1"/>
    </source>
</evidence>
<feature type="transmembrane region" description="Helical" evidence="9">
    <location>
        <begin position="386"/>
        <end position="405"/>
    </location>
</feature>
<dbReference type="EMBL" id="NCVQ01000007">
    <property type="protein sequence ID" value="PWZ18201.1"/>
    <property type="molecule type" value="Genomic_DNA"/>
</dbReference>
<sequence length="652" mass="74044">MATTAHPALPLLIVLACAGAASGFYLPGVAPADFRKNDLLAVKVNQLSSIKTQLPYSYYSLPFCRPDTIVNSAENLGQVLRGDRIENSPYVLLLLQLAGVSFVFAMQFEMMEPKLCQIACKVVLTEQGAKDIMEKIHDEYRVNMILDNLPMVVPIERLDRDAPPFYQQGVHVGVKGHYAGSNEFKYFIHNHYSFLVKYNKDAQTDLARIVAFEVKPFSLKHEFDGDWKGNATRLKTCNTQSEHLIVNSDGPEEVKANKEIIFTYDVNFEESSIQWSSRWDTYLRTPDDHWFSIVNSLTTVLFLSVMVAMIMLRTLYRDISKYNQLEDQEEAQEESGWKLLHGDVFRPPANADLLCVYVGTGVQFFGMLLVTLLIAILGLLSPSNRGGFMTAMILLWVFMGLLAGYSTARLHKMFGGLEWEKVAIKTVLVFPGVVFVIFFALNMLLWGVKSSGAVPFTTMLALVFLWLGISMPLVFVGSYLGFRKPAIQGPVRTNKIPRLIPQQPWYMNPAVSVLVGGILPFGAVFMELFFILTTIWMHQFYYIFGFLFLVFVILIVTCAEITIVLCYFQLCSEDYQWWWRSYLTPGSSALYLFLYAAFYFFTKLQITKAVSGVLYFGYMLIAAYAFFVLTGTIGFYACFWFTRLIYSSVKID</sequence>
<feature type="transmembrane region" description="Helical" evidence="9">
    <location>
        <begin position="542"/>
        <end position="570"/>
    </location>
</feature>
<evidence type="ECO:0000256" key="7">
    <source>
        <dbReference type="ARBA" id="ARBA00022989"/>
    </source>
</evidence>
<dbReference type="ExpressionAtlas" id="A0A3L6EDU6">
    <property type="expression patterns" value="baseline and differential"/>
</dbReference>
<feature type="signal peptide" evidence="9">
    <location>
        <begin position="1"/>
        <end position="23"/>
    </location>
</feature>
<gene>
    <name evidence="10" type="primary">TMN10_0</name>
    <name evidence="10" type="ORF">Zm00014a_029129</name>
</gene>
<feature type="transmembrane region" description="Helical" evidence="9">
    <location>
        <begin position="460"/>
        <end position="482"/>
    </location>
</feature>
<evidence type="ECO:0000256" key="9">
    <source>
        <dbReference type="RuleBase" id="RU363079"/>
    </source>
</evidence>
<dbReference type="GO" id="GO:0000139">
    <property type="term" value="C:Golgi membrane"/>
    <property type="evidence" value="ECO:0007669"/>
    <property type="project" value="UniProtKB-SubCell"/>
</dbReference>
<feature type="transmembrane region" description="Helical" evidence="9">
    <location>
        <begin position="613"/>
        <end position="641"/>
    </location>
</feature>
<feature type="transmembrane region" description="Helical" evidence="9">
    <location>
        <begin position="582"/>
        <end position="601"/>
    </location>
</feature>
<dbReference type="PANTHER" id="PTHR10766:SF107">
    <property type="entry name" value="TRANSMEMBRANE 9 SUPERFAMILY MEMBER"/>
    <property type="match status" value="1"/>
</dbReference>
<dbReference type="Proteomes" id="UP000251960">
    <property type="component" value="Chromosome 6"/>
</dbReference>
<reference evidence="10 11" key="1">
    <citation type="journal article" date="2018" name="Nat. Genet.">
        <title>Extensive intraspecific gene order and gene structural variations between Mo17 and other maize genomes.</title>
        <authorList>
            <person name="Sun S."/>
            <person name="Zhou Y."/>
            <person name="Chen J."/>
            <person name="Shi J."/>
            <person name="Zhao H."/>
            <person name="Zhao H."/>
            <person name="Song W."/>
            <person name="Zhang M."/>
            <person name="Cui Y."/>
            <person name="Dong X."/>
            <person name="Liu H."/>
            <person name="Ma X."/>
            <person name="Jiao Y."/>
            <person name="Wang B."/>
            <person name="Wei X."/>
            <person name="Stein J.C."/>
            <person name="Glaubitz J.C."/>
            <person name="Lu F."/>
            <person name="Yu G."/>
            <person name="Liang C."/>
            <person name="Fengler K."/>
            <person name="Li B."/>
            <person name="Rafalski A."/>
            <person name="Schnable P.S."/>
            <person name="Ware D.H."/>
            <person name="Buckler E.S."/>
            <person name="Lai J."/>
        </authorList>
    </citation>
    <scope>NUCLEOTIDE SEQUENCE [LARGE SCALE GENOMIC DNA]</scope>
    <source>
        <strain evidence="11">cv. Missouri 17</strain>
        <tissue evidence="10">Seedling</tissue>
    </source>
</reference>
<feature type="transmembrane region" description="Helical" evidence="9">
    <location>
        <begin position="290"/>
        <end position="312"/>
    </location>
</feature>
<dbReference type="GO" id="GO:0010008">
    <property type="term" value="C:endosome membrane"/>
    <property type="evidence" value="ECO:0007669"/>
    <property type="project" value="UniProtKB-SubCell"/>
</dbReference>
<comment type="caution">
    <text evidence="10">The sequence shown here is derived from an EMBL/GenBank/DDBJ whole genome shotgun (WGS) entry which is preliminary data.</text>
</comment>
<organism evidence="10 11">
    <name type="scientific">Zea mays</name>
    <name type="common">Maize</name>
    <dbReference type="NCBI Taxonomy" id="4577"/>
    <lineage>
        <taxon>Eukaryota</taxon>
        <taxon>Viridiplantae</taxon>
        <taxon>Streptophyta</taxon>
        <taxon>Embryophyta</taxon>
        <taxon>Tracheophyta</taxon>
        <taxon>Spermatophyta</taxon>
        <taxon>Magnoliopsida</taxon>
        <taxon>Liliopsida</taxon>
        <taxon>Poales</taxon>
        <taxon>Poaceae</taxon>
        <taxon>PACMAD clade</taxon>
        <taxon>Panicoideae</taxon>
        <taxon>Andropogonodae</taxon>
        <taxon>Andropogoneae</taxon>
        <taxon>Tripsacinae</taxon>
        <taxon>Zea</taxon>
    </lineage>
</organism>
<keyword evidence="7 9" id="KW-1133">Transmembrane helix</keyword>
<comment type="similarity">
    <text evidence="3 9">Belongs to the nonaspanin (TM9SF) (TC 9.A.2) family.</text>
</comment>
<protein>
    <recommendedName>
        <fullName evidence="9">Transmembrane 9 superfamily member</fullName>
    </recommendedName>
</protein>
<name>A0A3L6EDU6_MAIZE</name>
<evidence type="ECO:0000256" key="6">
    <source>
        <dbReference type="ARBA" id="ARBA00022753"/>
    </source>
</evidence>
<comment type="subcellular location">
    <subcellularLocation>
        <location evidence="1">Endosome membrane</location>
        <topology evidence="1">Multi-pass membrane protein</topology>
    </subcellularLocation>
    <subcellularLocation>
        <location evidence="2">Golgi apparatus membrane</location>
        <topology evidence="2">Multi-pass membrane protein</topology>
    </subcellularLocation>
</comment>
<evidence type="ECO:0000313" key="11">
    <source>
        <dbReference type="Proteomes" id="UP000251960"/>
    </source>
</evidence>
<feature type="transmembrane region" description="Helical" evidence="9">
    <location>
        <begin position="511"/>
        <end position="536"/>
    </location>
</feature>
<evidence type="ECO:0000256" key="4">
    <source>
        <dbReference type="ARBA" id="ARBA00022692"/>
    </source>
</evidence>
<dbReference type="AlphaFoldDB" id="A0A3L6EDU6"/>
<dbReference type="Pfam" id="PF02990">
    <property type="entry name" value="EMP70"/>
    <property type="match status" value="1"/>
</dbReference>
<evidence type="ECO:0000256" key="2">
    <source>
        <dbReference type="ARBA" id="ARBA00004653"/>
    </source>
</evidence>
<keyword evidence="5 9" id="KW-0732">Signal</keyword>
<keyword evidence="8 9" id="KW-0472">Membrane</keyword>
<feature type="chain" id="PRO_5017845854" description="Transmembrane 9 superfamily member" evidence="9">
    <location>
        <begin position="24"/>
        <end position="652"/>
    </location>
</feature>
<evidence type="ECO:0000256" key="5">
    <source>
        <dbReference type="ARBA" id="ARBA00022729"/>
    </source>
</evidence>
<feature type="transmembrane region" description="Helical" evidence="9">
    <location>
        <begin position="426"/>
        <end position="448"/>
    </location>
</feature>
<keyword evidence="4 9" id="KW-0812">Transmembrane</keyword>
<accession>A0A3L6EDU6</accession>
<dbReference type="PANTHER" id="PTHR10766">
    <property type="entry name" value="TRANSMEMBRANE 9 SUPERFAMILY PROTEIN"/>
    <property type="match status" value="1"/>
</dbReference>